<dbReference type="GeneID" id="13013017"/>
<dbReference type="HOGENOM" id="CLU_054696_0_0_2"/>
<gene>
    <name evidence="1" type="ordered locus">TCELL_0702</name>
</gene>
<name>I3TED8_THEC1</name>
<organism evidence="1 2">
    <name type="scientific">Thermogladius calderae (strain DSM 22663 / VKM B-2946 / 1633)</name>
    <dbReference type="NCBI Taxonomy" id="1184251"/>
    <lineage>
        <taxon>Archaea</taxon>
        <taxon>Thermoproteota</taxon>
        <taxon>Thermoprotei</taxon>
        <taxon>Desulfurococcales</taxon>
        <taxon>Desulfurococcaceae</taxon>
        <taxon>Thermogladius</taxon>
    </lineage>
</organism>
<dbReference type="OrthoDB" id="19057at2157"/>
<dbReference type="AlphaFoldDB" id="I3TED8"/>
<sequence>MVGVKAWLVSLGGLLILAGILLGLVAIPFASAQIQDQYRAPDNHEEEVEVEIANGTIAVRPAFNITFEQALKLAYDVRNVTYPLFEWEISHNVTAANVTLNLGDRFLERTLNLSSENLTKRAAVMAIVAAIHYGHAVPLAYPVLGKTLDALFNQNATSEQMTTAVINLASDLKSILTQAVSTAQSRNLTVPAGLNNLTELGDKLLSYAQSNLSAGNISLAFRLAIKAYHTYVKAYGLLVTSVFAQDLKLPTVHHIDELLLKEKFGRETLVKVFEKLPEGLKEVVITKIEIGEANETEQVVKVVREIALQWKLKVKGEVEEYIKNLVQNMVMNATNQSSMLKEIKIKFKGGEDEFRNAIAQIIQSGLSQNKTLGQIIDEISNYLSNLTNGKFNLKMEIKNQIHEVHVEVEHELENED</sequence>
<dbReference type="KEGG" id="thg:TCELL_0702"/>
<dbReference type="RefSeq" id="WP_014737376.1">
    <property type="nucleotide sequence ID" value="NC_017954.1"/>
</dbReference>
<dbReference type="InParanoid" id="I3TED8"/>
<accession>I3TED8</accession>
<evidence type="ECO:0000313" key="2">
    <source>
        <dbReference type="Proteomes" id="UP000005270"/>
    </source>
</evidence>
<dbReference type="Proteomes" id="UP000005270">
    <property type="component" value="Chromosome"/>
</dbReference>
<proteinExistence type="predicted"/>
<protein>
    <submittedName>
        <fullName evidence="1">Uncharacterized protein</fullName>
    </submittedName>
</protein>
<keyword evidence="2" id="KW-1185">Reference proteome</keyword>
<dbReference type="EMBL" id="CP003531">
    <property type="protein sequence ID" value="AFK51126.1"/>
    <property type="molecule type" value="Genomic_DNA"/>
</dbReference>
<evidence type="ECO:0000313" key="1">
    <source>
        <dbReference type="EMBL" id="AFK51126.1"/>
    </source>
</evidence>
<reference evidence="1 2" key="1">
    <citation type="journal article" date="2012" name="J. Bacteriol.">
        <title>Complete genome sequence of the hyperthermophilic cellulolytic Crenarchaeon 'Thermogladius cellulolyticus' 1633.</title>
        <authorList>
            <person name="Mardanov A.V."/>
            <person name="Kochetkova T.V."/>
            <person name="Beletsky A.V."/>
            <person name="Bonch-Osmolovskaya E.A."/>
            <person name="Ravin N.V."/>
            <person name="Skryabin K.G."/>
        </authorList>
    </citation>
    <scope>NUCLEOTIDE SEQUENCE [LARGE SCALE GENOMIC DNA]</scope>
    <source>
        <strain evidence="2">DSM 22663 / VKM B-2946 / 1633</strain>
    </source>
</reference>
<dbReference type="eggNOG" id="arCOG08868">
    <property type="taxonomic scope" value="Archaea"/>
</dbReference>
<dbReference type="STRING" id="1184251.TCELL_0702"/>